<evidence type="ECO:0000256" key="1">
    <source>
        <dbReference type="SAM" id="MobiDB-lite"/>
    </source>
</evidence>
<feature type="compositionally biased region" description="Low complexity" evidence="1">
    <location>
        <begin position="48"/>
        <end position="60"/>
    </location>
</feature>
<protein>
    <submittedName>
        <fullName evidence="2">Uncharacterized protein</fullName>
    </submittedName>
</protein>
<dbReference type="Proteomes" id="UP000266841">
    <property type="component" value="Unassembled WGS sequence"/>
</dbReference>
<feature type="region of interest" description="Disordered" evidence="1">
    <location>
        <begin position="89"/>
        <end position="110"/>
    </location>
</feature>
<proteinExistence type="predicted"/>
<feature type="region of interest" description="Disordered" evidence="1">
    <location>
        <begin position="157"/>
        <end position="176"/>
    </location>
</feature>
<feature type="compositionally biased region" description="Polar residues" evidence="1">
    <location>
        <begin position="61"/>
        <end position="74"/>
    </location>
</feature>
<reference evidence="2 3" key="1">
    <citation type="journal article" date="2012" name="Genome Biol.">
        <title>Genome and low-iron response of an oceanic diatom adapted to chronic iron limitation.</title>
        <authorList>
            <person name="Lommer M."/>
            <person name="Specht M."/>
            <person name="Roy A.S."/>
            <person name="Kraemer L."/>
            <person name="Andreson R."/>
            <person name="Gutowska M.A."/>
            <person name="Wolf J."/>
            <person name="Bergner S.V."/>
            <person name="Schilhabel M.B."/>
            <person name="Klostermeier U.C."/>
            <person name="Beiko R.G."/>
            <person name="Rosenstiel P."/>
            <person name="Hippler M."/>
            <person name="Laroche J."/>
        </authorList>
    </citation>
    <scope>NUCLEOTIDE SEQUENCE [LARGE SCALE GENOMIC DNA]</scope>
    <source>
        <strain evidence="2 3">CCMP1005</strain>
    </source>
</reference>
<evidence type="ECO:0000313" key="3">
    <source>
        <dbReference type="Proteomes" id="UP000266841"/>
    </source>
</evidence>
<evidence type="ECO:0000313" key="2">
    <source>
        <dbReference type="EMBL" id="EJK67886.1"/>
    </source>
</evidence>
<feature type="compositionally biased region" description="Polar residues" evidence="1">
    <location>
        <begin position="8"/>
        <end position="18"/>
    </location>
</feature>
<keyword evidence="3" id="KW-1185">Reference proteome</keyword>
<feature type="region of interest" description="Disordered" evidence="1">
    <location>
        <begin position="1"/>
        <end position="74"/>
    </location>
</feature>
<sequence length="198" mass="21080">MDADDSYRTPTISSQSQDGALLPCAISSSATSKATNVQLDNPHAGPSTDPTDPTDPTAAAQRSTGNADLFASSQGKQPVLETYCQEARTPEKCSGHSGPANRPLVGADNKRGGIKLKTTASAAAGKMLRFQERADLRHSPLPQSPWRPSAVRVRCGLDNSSRRGGTAGGPGKKKGKKRTLFDRLYVTLMKLDHYLCID</sequence>
<organism evidence="2 3">
    <name type="scientific">Thalassiosira oceanica</name>
    <name type="common">Marine diatom</name>
    <dbReference type="NCBI Taxonomy" id="159749"/>
    <lineage>
        <taxon>Eukaryota</taxon>
        <taxon>Sar</taxon>
        <taxon>Stramenopiles</taxon>
        <taxon>Ochrophyta</taxon>
        <taxon>Bacillariophyta</taxon>
        <taxon>Coscinodiscophyceae</taxon>
        <taxon>Thalassiosirophycidae</taxon>
        <taxon>Thalassiosirales</taxon>
        <taxon>Thalassiosiraceae</taxon>
        <taxon>Thalassiosira</taxon>
    </lineage>
</organism>
<dbReference type="EMBL" id="AGNL01012449">
    <property type="protein sequence ID" value="EJK67886.1"/>
    <property type="molecule type" value="Genomic_DNA"/>
</dbReference>
<gene>
    <name evidence="2" type="ORF">THAOC_11010</name>
</gene>
<comment type="caution">
    <text evidence="2">The sequence shown here is derived from an EMBL/GenBank/DDBJ whole genome shotgun (WGS) entry which is preliminary data.</text>
</comment>
<feature type="compositionally biased region" description="Polar residues" evidence="1">
    <location>
        <begin position="26"/>
        <end position="39"/>
    </location>
</feature>
<dbReference type="AlphaFoldDB" id="K0T3D5"/>
<name>K0T3D5_THAOC</name>
<accession>K0T3D5</accession>